<feature type="domain" description="UspA" evidence="1">
    <location>
        <begin position="157"/>
        <end position="273"/>
    </location>
</feature>
<protein>
    <submittedName>
        <fullName evidence="2">Universal stress protein</fullName>
    </submittedName>
</protein>
<dbReference type="InterPro" id="IPR006016">
    <property type="entry name" value="UspA"/>
</dbReference>
<gene>
    <name evidence="2" type="ORF">NYR54_09335</name>
</gene>
<comment type="caution">
    <text evidence="2">The sequence shown here is derived from an EMBL/GenBank/DDBJ whole genome shotgun (WGS) entry which is preliminary data.</text>
</comment>
<reference evidence="2" key="1">
    <citation type="submission" date="2022-08" db="EMBL/GenBank/DDBJ databases">
        <title>Chelativorans sichuanense sp. nov., a paraffin oil-degrading bacterium isolated from a mixture of oil-based drill cuttings and paddy soil.</title>
        <authorList>
            <person name="Yu J."/>
            <person name="Liu H."/>
            <person name="Chen Q."/>
        </authorList>
    </citation>
    <scope>NUCLEOTIDE SEQUENCE</scope>
    <source>
        <strain evidence="2">SCAU 2101</strain>
    </source>
</reference>
<evidence type="ECO:0000313" key="3">
    <source>
        <dbReference type="Proteomes" id="UP001149009"/>
    </source>
</evidence>
<name>A0A9X2X720_9HYPH</name>
<dbReference type="Proteomes" id="UP001149009">
    <property type="component" value="Unassembled WGS sequence"/>
</dbReference>
<dbReference type="SUPFAM" id="SSF52402">
    <property type="entry name" value="Adenine nucleotide alpha hydrolases-like"/>
    <property type="match status" value="1"/>
</dbReference>
<dbReference type="Pfam" id="PF00582">
    <property type="entry name" value="Usp"/>
    <property type="match status" value="1"/>
</dbReference>
<keyword evidence="3" id="KW-1185">Reference proteome</keyword>
<accession>A0A9X2X720</accession>
<proteinExistence type="predicted"/>
<dbReference type="RefSeq" id="WP_261515366.1">
    <property type="nucleotide sequence ID" value="NZ_JAODNV010000009.1"/>
</dbReference>
<evidence type="ECO:0000259" key="1">
    <source>
        <dbReference type="Pfam" id="PF00582"/>
    </source>
</evidence>
<dbReference type="CDD" id="cd00293">
    <property type="entry name" value="USP-like"/>
    <property type="match status" value="1"/>
</dbReference>
<organism evidence="2 3">
    <name type="scientific">Chelativorans petroleitrophicus</name>
    <dbReference type="NCBI Taxonomy" id="2975484"/>
    <lineage>
        <taxon>Bacteria</taxon>
        <taxon>Pseudomonadati</taxon>
        <taxon>Pseudomonadota</taxon>
        <taxon>Alphaproteobacteria</taxon>
        <taxon>Hyphomicrobiales</taxon>
        <taxon>Phyllobacteriaceae</taxon>
        <taxon>Chelativorans</taxon>
    </lineage>
</organism>
<sequence length="280" mass="30148">MTVQPKCILVGMAACEEFAPSPALTYAIELAKEYGACLTVCVLPPAFYMPITRTGGVAAGFLREEIQRLEDISRQTAQDAGAFVRKAGVACMAEHTMSPLETRTGRFVRLARVNDLAVLDASEGQDFAQKNAIEDALFEGGRPLLVVPKTGGNAPPDRIAVAWDGSSRAARAVSSALPFLKKAAKVFILTVTGEKDLSRMAPGADLATYLIQHGIHEPRSETLAAIRGDAAARMRMFVADEQIDMLVMGAFVHSRFRQDLLGGVTRSLLDDVPTVLFMAH</sequence>
<dbReference type="EMBL" id="JAODNV010000009">
    <property type="protein sequence ID" value="MCT8990492.1"/>
    <property type="molecule type" value="Genomic_DNA"/>
</dbReference>
<dbReference type="Gene3D" id="3.40.50.12370">
    <property type="match status" value="1"/>
</dbReference>
<dbReference type="AlphaFoldDB" id="A0A9X2X720"/>
<evidence type="ECO:0000313" key="2">
    <source>
        <dbReference type="EMBL" id="MCT8990492.1"/>
    </source>
</evidence>